<comment type="caution">
    <text evidence="2">The sequence shown here is derived from an EMBL/GenBank/DDBJ whole genome shotgun (WGS) entry which is preliminary data.</text>
</comment>
<dbReference type="AlphaFoldDB" id="A0A7X3MHH0"/>
<evidence type="ECO:0000259" key="1">
    <source>
        <dbReference type="Pfam" id="PF10022"/>
    </source>
</evidence>
<reference evidence="2 3" key="1">
    <citation type="submission" date="2019-12" db="EMBL/GenBank/DDBJ databases">
        <title>Sporaefaciens musculi gen. nov., sp. nov., a novel bacterium isolated from the caecum of an obese mouse.</title>
        <authorList>
            <person name="Rasmussen T.S."/>
            <person name="Streidl T."/>
            <person name="Hitch T.C.A."/>
            <person name="Wortmann E."/>
            <person name="Deptula P."/>
            <person name="Hansen M."/>
            <person name="Nielsen D.S."/>
            <person name="Clavel T."/>
            <person name="Vogensen F.K."/>
        </authorList>
    </citation>
    <scope>NUCLEOTIDE SEQUENCE [LARGE SCALE GENOMIC DNA]</scope>
    <source>
        <strain evidence="2 3">WCA-9-b2</strain>
    </source>
</reference>
<gene>
    <name evidence="2" type="ORF">GN277_13855</name>
</gene>
<dbReference type="Proteomes" id="UP000460412">
    <property type="component" value="Unassembled WGS sequence"/>
</dbReference>
<keyword evidence="3" id="KW-1185">Reference proteome</keyword>
<dbReference type="Pfam" id="PF10022">
    <property type="entry name" value="DUF2264"/>
    <property type="match status" value="1"/>
</dbReference>
<name>A0A7X3MHH0_9FIRM</name>
<accession>A0A7X3MHH0</accession>
<protein>
    <submittedName>
        <fullName evidence="2">DUF2264 domain-containing protein</fullName>
    </submittedName>
</protein>
<proteinExistence type="predicted"/>
<dbReference type="EMBL" id="WUQX01000001">
    <property type="protein sequence ID" value="MXP76439.1"/>
    <property type="molecule type" value="Genomic_DNA"/>
</dbReference>
<feature type="domain" description="DUF2264" evidence="1">
    <location>
        <begin position="25"/>
        <end position="102"/>
    </location>
</feature>
<dbReference type="InterPro" id="IPR049349">
    <property type="entry name" value="DUF2264_N"/>
</dbReference>
<sequence>MLDLLERMLQPFFGQEFDSFDEKFLSVYDEKVIGLECFSRMLLGLGPLIYNAPNRNRLNYALETIAKGVNPENKYFWGIKDNMDQMHVEMFSIAFFYLKTDASFQQSSGGRILNI</sequence>
<evidence type="ECO:0000313" key="3">
    <source>
        <dbReference type="Proteomes" id="UP000460412"/>
    </source>
</evidence>
<evidence type="ECO:0000313" key="2">
    <source>
        <dbReference type="EMBL" id="MXP76439.1"/>
    </source>
</evidence>
<organism evidence="2 3">
    <name type="scientific">Sporofaciens musculi</name>
    <dbReference type="NCBI Taxonomy" id="2681861"/>
    <lineage>
        <taxon>Bacteria</taxon>
        <taxon>Bacillati</taxon>
        <taxon>Bacillota</taxon>
        <taxon>Clostridia</taxon>
        <taxon>Lachnospirales</taxon>
        <taxon>Lachnospiraceae</taxon>
        <taxon>Sporofaciens</taxon>
    </lineage>
</organism>